<feature type="region of interest" description="Disordered" evidence="6">
    <location>
        <begin position="582"/>
        <end position="618"/>
    </location>
</feature>
<reference evidence="8" key="1">
    <citation type="submission" date="2023-06" db="EMBL/GenBank/DDBJ databases">
        <title>Genome-scale phylogeny and comparative genomics of the fungal order Sordariales.</title>
        <authorList>
            <consortium name="Lawrence Berkeley National Laboratory"/>
            <person name="Hensen N."/>
            <person name="Bonometti L."/>
            <person name="Westerberg I."/>
            <person name="Brannstrom I.O."/>
            <person name="Guillou S."/>
            <person name="Cros-Aarteil S."/>
            <person name="Calhoun S."/>
            <person name="Haridas S."/>
            <person name="Kuo A."/>
            <person name="Mondo S."/>
            <person name="Pangilinan J."/>
            <person name="Riley R."/>
            <person name="Labutti K."/>
            <person name="Andreopoulos B."/>
            <person name="Lipzen A."/>
            <person name="Chen C."/>
            <person name="Yanf M."/>
            <person name="Daum C."/>
            <person name="Ng V."/>
            <person name="Clum A."/>
            <person name="Steindorff A."/>
            <person name="Ohm R."/>
            <person name="Martin F."/>
            <person name="Silar P."/>
            <person name="Natvig D."/>
            <person name="Lalanne C."/>
            <person name="Gautier V."/>
            <person name="Ament-Velasquez S.L."/>
            <person name="Kruys A."/>
            <person name="Hutchinson M.I."/>
            <person name="Powell A.J."/>
            <person name="Barry K."/>
            <person name="Miller A.N."/>
            <person name="Grigoriev I.V."/>
            <person name="Debuchy R."/>
            <person name="Gladieux P."/>
            <person name="Thoren M.H."/>
            <person name="Johannesson H."/>
        </authorList>
    </citation>
    <scope>NUCLEOTIDE SEQUENCE</scope>
    <source>
        <strain evidence="8">CBS 540.89</strain>
    </source>
</reference>
<feature type="compositionally biased region" description="Gly residues" evidence="6">
    <location>
        <begin position="325"/>
        <end position="334"/>
    </location>
</feature>
<feature type="compositionally biased region" description="Low complexity" evidence="6">
    <location>
        <begin position="386"/>
        <end position="418"/>
    </location>
</feature>
<dbReference type="PANTHER" id="PTHR12264">
    <property type="entry name" value="TRANSCRIPTION INITIATION FACTOR TFIID SUBUNIT 12"/>
    <property type="match status" value="1"/>
</dbReference>
<protein>
    <recommendedName>
        <fullName evidence="7">Transcription initiation factor TFIID subunit 12 domain-containing protein</fullName>
    </recommendedName>
</protein>
<evidence type="ECO:0000256" key="2">
    <source>
        <dbReference type="ARBA" id="ARBA00007530"/>
    </source>
</evidence>
<dbReference type="CDD" id="cd07981">
    <property type="entry name" value="HFD_TAF12"/>
    <property type="match status" value="1"/>
</dbReference>
<dbReference type="Pfam" id="PF03847">
    <property type="entry name" value="TFIID_20kDa"/>
    <property type="match status" value="1"/>
</dbReference>
<feature type="compositionally biased region" description="Low complexity" evidence="6">
    <location>
        <begin position="549"/>
        <end position="564"/>
    </location>
</feature>
<dbReference type="FunFam" id="1.10.20.10:FF:000037">
    <property type="entry name" value="Transcription initiation factor TFIID subunit 12"/>
    <property type="match status" value="1"/>
</dbReference>
<dbReference type="GO" id="GO:0000124">
    <property type="term" value="C:SAGA complex"/>
    <property type="evidence" value="ECO:0007669"/>
    <property type="project" value="InterPro"/>
</dbReference>
<dbReference type="GO" id="GO:0046982">
    <property type="term" value="F:protein heterodimerization activity"/>
    <property type="evidence" value="ECO:0007669"/>
    <property type="project" value="InterPro"/>
</dbReference>
<name>A0AA40AT75_9PEZI</name>
<dbReference type="SUPFAM" id="SSF47113">
    <property type="entry name" value="Histone-fold"/>
    <property type="match status" value="1"/>
</dbReference>
<feature type="compositionally biased region" description="Low complexity" evidence="6">
    <location>
        <begin position="314"/>
        <end position="324"/>
    </location>
</feature>
<sequence length="752" mass="78311">MNQGPGQGMVGQPNGQNMQAAGGVQNRPAGAANGPPAGVPMYRPEQMQHIQALTAEERDKYTKGLAQLWKIHDGAPAGSSEQTTAKAKIAEFGRMLTSKVNSRRTMMQQQHQQVNQAQQVQHQQHQMQQRAQQQMQAAQQAAQQQQQLQQQAQQQLHLQQQNGQTQANANQGGVGPGVQSVGGMAGGGQAQAPTGGQPGQVAGGANRPQQPNRAMPPYIAAHINDLQFAPPATLAVADKGKWLESVKAQYARALFSIDNTRNNIKQLNDALAKPNLAPAEAEELKKKKALHEKLNAEALNIATNIRRQYIVQKPGTGTLPNGTPGAPGGGPAAGQVGAGVSGAAAASAPGGGPMQPATAAVSAAFEAAKKQQLAAGRMGGAVNNNQPPQQQAPSQPQHPHQTQVQTPATPVQTQSTPISQPPPSQVPLSHSHSQSQSQPPTQAPIKVEPGTQPTPIPAPLNTALAAAARGMPSAGTPTQNSARIQTPQSATPTTNINNSNIQPLTHAAAVNAAAVNSASQSRPGSIAGPPTMSTPATGPPPGSASIATSSQGHPHAHPPQQIQPQSAALNASKFAIPKTLHDQAAQMPKPASHIGGIGSGRPTLSGGGGTAGGVLNQPVLPKTPAYQIEGEGERILNKKKLDELVRQVCGGTAEGQDGNMLTPDVEESVLNLADAFVDNVLHQACRNAKERGSKVLEIRDLQLVLERTYNIRIPGYSSEELRTVRKVQPNNSWIKKMSAVQAAKVVPGKGDL</sequence>
<dbReference type="InterPro" id="IPR003228">
    <property type="entry name" value="TFIID_TAF12_dom"/>
</dbReference>
<evidence type="ECO:0000313" key="9">
    <source>
        <dbReference type="Proteomes" id="UP001172159"/>
    </source>
</evidence>
<feature type="region of interest" description="Disordered" evidence="6">
    <location>
        <begin position="159"/>
        <end position="214"/>
    </location>
</feature>
<feature type="compositionally biased region" description="Low complexity" evidence="6">
    <location>
        <begin position="426"/>
        <end position="440"/>
    </location>
</feature>
<dbReference type="GO" id="GO:0003677">
    <property type="term" value="F:DNA binding"/>
    <property type="evidence" value="ECO:0007669"/>
    <property type="project" value="TreeGrafter"/>
</dbReference>
<comment type="subcellular location">
    <subcellularLocation>
        <location evidence="1">Nucleus</location>
    </subcellularLocation>
</comment>
<evidence type="ECO:0000313" key="8">
    <source>
        <dbReference type="EMBL" id="KAK0721527.1"/>
    </source>
</evidence>
<feature type="region of interest" description="Disordered" evidence="6">
    <location>
        <begin position="513"/>
        <end position="564"/>
    </location>
</feature>
<feature type="compositionally biased region" description="Low complexity" evidence="6">
    <location>
        <begin position="459"/>
        <end position="468"/>
    </location>
</feature>
<evidence type="ECO:0000259" key="7">
    <source>
        <dbReference type="Pfam" id="PF03847"/>
    </source>
</evidence>
<dbReference type="GO" id="GO:0005669">
    <property type="term" value="C:transcription factor TFIID complex"/>
    <property type="evidence" value="ECO:0007669"/>
    <property type="project" value="InterPro"/>
</dbReference>
<dbReference type="EMBL" id="JAUKTV010000012">
    <property type="protein sequence ID" value="KAK0721527.1"/>
    <property type="molecule type" value="Genomic_DNA"/>
</dbReference>
<evidence type="ECO:0000256" key="1">
    <source>
        <dbReference type="ARBA" id="ARBA00004123"/>
    </source>
</evidence>
<organism evidence="8 9">
    <name type="scientific">Apiosordaria backusii</name>
    <dbReference type="NCBI Taxonomy" id="314023"/>
    <lineage>
        <taxon>Eukaryota</taxon>
        <taxon>Fungi</taxon>
        <taxon>Dikarya</taxon>
        <taxon>Ascomycota</taxon>
        <taxon>Pezizomycotina</taxon>
        <taxon>Sordariomycetes</taxon>
        <taxon>Sordariomycetidae</taxon>
        <taxon>Sordariales</taxon>
        <taxon>Lasiosphaeriaceae</taxon>
        <taxon>Apiosordaria</taxon>
    </lineage>
</organism>
<feature type="region of interest" description="Disordered" evidence="6">
    <location>
        <begin position="1"/>
        <end position="42"/>
    </location>
</feature>
<proteinExistence type="inferred from homology"/>
<dbReference type="InterPro" id="IPR009072">
    <property type="entry name" value="Histone-fold"/>
</dbReference>
<feature type="domain" description="Transcription initiation factor TFIID subunit 12" evidence="7">
    <location>
        <begin position="638"/>
        <end position="711"/>
    </location>
</feature>
<keyword evidence="5" id="KW-0539">Nucleus</keyword>
<feature type="compositionally biased region" description="Polar residues" evidence="6">
    <location>
        <begin position="475"/>
        <end position="499"/>
    </location>
</feature>
<evidence type="ECO:0000256" key="5">
    <source>
        <dbReference type="ARBA" id="ARBA00023242"/>
    </source>
</evidence>
<feature type="compositionally biased region" description="Low complexity" evidence="6">
    <location>
        <begin position="159"/>
        <end position="182"/>
    </location>
</feature>
<dbReference type="GO" id="GO:0051123">
    <property type="term" value="P:RNA polymerase II preinitiation complex assembly"/>
    <property type="evidence" value="ECO:0007669"/>
    <property type="project" value="TreeGrafter"/>
</dbReference>
<dbReference type="Proteomes" id="UP001172159">
    <property type="component" value="Unassembled WGS sequence"/>
</dbReference>
<feature type="region of interest" description="Disordered" evidence="6">
    <location>
        <begin position="313"/>
        <end position="334"/>
    </location>
</feature>
<feature type="compositionally biased region" description="Low complexity" evidence="6">
    <location>
        <begin position="28"/>
        <end position="40"/>
    </location>
</feature>
<comment type="similarity">
    <text evidence="2">Belongs to the TAF12 family.</text>
</comment>
<dbReference type="GO" id="GO:0017025">
    <property type="term" value="F:TBP-class protein binding"/>
    <property type="evidence" value="ECO:0007669"/>
    <property type="project" value="TreeGrafter"/>
</dbReference>
<dbReference type="PANTHER" id="PTHR12264:SF21">
    <property type="entry name" value="TRANSCRIPTION INITIATION FACTOR TFIID SUBUNIT 12"/>
    <property type="match status" value="1"/>
</dbReference>
<gene>
    <name evidence="8" type="ORF">B0T21DRAFT_351473</name>
</gene>
<evidence type="ECO:0000256" key="4">
    <source>
        <dbReference type="ARBA" id="ARBA00023163"/>
    </source>
</evidence>
<feature type="compositionally biased region" description="Low complexity" evidence="6">
    <location>
        <begin position="106"/>
        <end position="132"/>
    </location>
</feature>
<feature type="region of interest" description="Disordered" evidence="6">
    <location>
        <begin position="372"/>
        <end position="499"/>
    </location>
</feature>
<comment type="caution">
    <text evidence="8">The sequence shown here is derived from an EMBL/GenBank/DDBJ whole genome shotgun (WGS) entry which is preliminary data.</text>
</comment>
<evidence type="ECO:0000256" key="3">
    <source>
        <dbReference type="ARBA" id="ARBA00023015"/>
    </source>
</evidence>
<accession>A0AA40AT75</accession>
<keyword evidence="3" id="KW-0805">Transcription regulation</keyword>
<feature type="compositionally biased region" description="Gly residues" evidence="6">
    <location>
        <begin position="595"/>
        <end position="612"/>
    </location>
</feature>
<keyword evidence="4" id="KW-0804">Transcription</keyword>
<dbReference type="Gene3D" id="1.10.20.10">
    <property type="entry name" value="Histone, subunit A"/>
    <property type="match status" value="1"/>
</dbReference>
<feature type="region of interest" description="Disordered" evidence="6">
    <location>
        <begin position="101"/>
        <end position="132"/>
    </location>
</feature>
<dbReference type="InterPro" id="IPR037794">
    <property type="entry name" value="TAF12"/>
</dbReference>
<dbReference type="AlphaFoldDB" id="A0AA40AT75"/>
<keyword evidence="9" id="KW-1185">Reference proteome</keyword>
<evidence type="ECO:0000256" key="6">
    <source>
        <dbReference type="SAM" id="MobiDB-lite"/>
    </source>
</evidence>